<evidence type="ECO:0000313" key="3">
    <source>
        <dbReference type="EMBL" id="CUO94920.1"/>
    </source>
</evidence>
<dbReference type="CDD" id="cd07197">
    <property type="entry name" value="nitrilase"/>
    <property type="match status" value="1"/>
</dbReference>
<dbReference type="InterPro" id="IPR003010">
    <property type="entry name" value="C-N_Hydrolase"/>
</dbReference>
<organism evidence="3 4">
    <name type="scientific">Faecalicatena contorta</name>
    <dbReference type="NCBI Taxonomy" id="39482"/>
    <lineage>
        <taxon>Bacteria</taxon>
        <taxon>Bacillati</taxon>
        <taxon>Bacillota</taxon>
        <taxon>Clostridia</taxon>
        <taxon>Lachnospirales</taxon>
        <taxon>Lachnospiraceae</taxon>
        <taxon>Faecalicatena</taxon>
    </lineage>
</organism>
<dbReference type="Gene3D" id="3.60.110.10">
    <property type="entry name" value="Carbon-nitrogen hydrolase"/>
    <property type="match status" value="1"/>
</dbReference>
<dbReference type="EC" id="3.5.1.100" evidence="3"/>
<accession>A0A174JCR9</accession>
<dbReference type="SUPFAM" id="SSF56317">
    <property type="entry name" value="Carbon-nitrogen hydrolase"/>
    <property type="match status" value="1"/>
</dbReference>
<dbReference type="PANTHER" id="PTHR23088">
    <property type="entry name" value="NITRILASE-RELATED"/>
    <property type="match status" value="1"/>
</dbReference>
<proteinExistence type="inferred from homology"/>
<dbReference type="PANTHER" id="PTHR23088:SF27">
    <property type="entry name" value="DEAMINATED GLUTATHIONE AMIDASE"/>
    <property type="match status" value="1"/>
</dbReference>
<name>A0A174JCR9_9FIRM</name>
<sequence length="262" mass="30011">MQDKKIKLAMVQMGAAEGNAEYNMNKIRSIIRAQKGKGTDIICFPELCVRGYDFEKTRTVPIDEKAFFADLAIENELAIVAGIADKREEQYFDTACFWDENGKMLHYFDKIHLWGEEREFFEPGSAIEVFTYKGWEIGLLVCGDLGFPELSRILAVKGAQLLIYPSAWPHPYQEFWSTMLASRAAENQLYVAGVNRAKYESERCGFSTIVDPSGRVMRCIGNDEDGIMEIELTRSTVEQRREEIPYLKYRMPGLYGDICKVF</sequence>
<protein>
    <submittedName>
        <fullName evidence="3">(R)-stereoselective amidase</fullName>
        <ecNumber evidence="3">3.5.1.100</ecNumber>
    </submittedName>
</protein>
<reference evidence="3 4" key="1">
    <citation type="submission" date="2015-09" db="EMBL/GenBank/DDBJ databases">
        <authorList>
            <consortium name="Pathogen Informatics"/>
        </authorList>
    </citation>
    <scope>NUCLEOTIDE SEQUENCE [LARGE SCALE GENOMIC DNA]</scope>
    <source>
        <strain evidence="3 4">2789STDY5834876</strain>
    </source>
</reference>
<dbReference type="Proteomes" id="UP000095544">
    <property type="component" value="Unassembled WGS sequence"/>
</dbReference>
<dbReference type="Pfam" id="PF00795">
    <property type="entry name" value="CN_hydrolase"/>
    <property type="match status" value="1"/>
</dbReference>
<dbReference type="EMBL" id="CYZU01000045">
    <property type="protein sequence ID" value="CUO94920.1"/>
    <property type="molecule type" value="Genomic_DNA"/>
</dbReference>
<comment type="similarity">
    <text evidence="1">Belongs to the carbon-nitrogen hydrolase superfamily. NIT1/NIT2 family.</text>
</comment>
<dbReference type="GO" id="GO:0016787">
    <property type="term" value="F:hydrolase activity"/>
    <property type="evidence" value="ECO:0007669"/>
    <property type="project" value="UniProtKB-KW"/>
</dbReference>
<dbReference type="AlphaFoldDB" id="A0A174JCR9"/>
<keyword evidence="3" id="KW-0378">Hydrolase</keyword>
<dbReference type="STRING" id="39482.ERS852491_03809"/>
<gene>
    <name evidence="3" type="primary">ramA_2</name>
    <name evidence="3" type="ORF">ERS852491_03809</name>
</gene>
<dbReference type="PROSITE" id="PS50263">
    <property type="entry name" value="CN_HYDROLASE"/>
    <property type="match status" value="1"/>
</dbReference>
<evidence type="ECO:0000259" key="2">
    <source>
        <dbReference type="PROSITE" id="PS50263"/>
    </source>
</evidence>
<feature type="domain" description="CN hydrolase" evidence="2">
    <location>
        <begin position="6"/>
        <end position="234"/>
    </location>
</feature>
<dbReference type="OrthoDB" id="9811121at2"/>
<dbReference type="InterPro" id="IPR036526">
    <property type="entry name" value="C-N_Hydrolase_sf"/>
</dbReference>
<evidence type="ECO:0000313" key="4">
    <source>
        <dbReference type="Proteomes" id="UP000095544"/>
    </source>
</evidence>
<dbReference type="RefSeq" id="WP_055154675.1">
    <property type="nucleotide sequence ID" value="NZ_CYZU01000045.1"/>
</dbReference>
<evidence type="ECO:0000256" key="1">
    <source>
        <dbReference type="ARBA" id="ARBA00010613"/>
    </source>
</evidence>